<dbReference type="AlphaFoldDB" id="A0A0F9QQ81"/>
<evidence type="ECO:0000313" key="2">
    <source>
        <dbReference type="EMBL" id="KKN07448.1"/>
    </source>
</evidence>
<dbReference type="EMBL" id="LAZR01004569">
    <property type="protein sequence ID" value="KKN07448.1"/>
    <property type="molecule type" value="Genomic_DNA"/>
</dbReference>
<comment type="caution">
    <text evidence="2">The sequence shown here is derived from an EMBL/GenBank/DDBJ whole genome shotgun (WGS) entry which is preliminary data.</text>
</comment>
<sequence length="163" mass="18097">MTKTGIIKQIQKTQTGGYQSKQGWIYTFIVTIQTNEGQVTGEIGAKTEQYPLGVDNEINFTFTKDEYGYKFKKVNPQYAQGDSQGGGQATQGQNSGGRDYDAENRGKCRTQFIKAAIANGSLRCDCREDVLNWTEFAMTGEMNQPPQQSQQQGTPVADEDIPF</sequence>
<organism evidence="2">
    <name type="scientific">marine sediment metagenome</name>
    <dbReference type="NCBI Taxonomy" id="412755"/>
    <lineage>
        <taxon>unclassified sequences</taxon>
        <taxon>metagenomes</taxon>
        <taxon>ecological metagenomes</taxon>
    </lineage>
</organism>
<gene>
    <name evidence="2" type="ORF">LCGC14_1066740</name>
</gene>
<feature type="region of interest" description="Disordered" evidence="1">
    <location>
        <begin position="142"/>
        <end position="163"/>
    </location>
</feature>
<feature type="region of interest" description="Disordered" evidence="1">
    <location>
        <begin position="78"/>
        <end position="102"/>
    </location>
</feature>
<accession>A0A0F9QQ81</accession>
<evidence type="ECO:0000256" key="1">
    <source>
        <dbReference type="SAM" id="MobiDB-lite"/>
    </source>
</evidence>
<protein>
    <submittedName>
        <fullName evidence="2">Uncharacterized protein</fullName>
    </submittedName>
</protein>
<name>A0A0F9QQ81_9ZZZZ</name>
<reference evidence="2" key="1">
    <citation type="journal article" date="2015" name="Nature">
        <title>Complex archaea that bridge the gap between prokaryotes and eukaryotes.</title>
        <authorList>
            <person name="Spang A."/>
            <person name="Saw J.H."/>
            <person name="Jorgensen S.L."/>
            <person name="Zaremba-Niedzwiedzka K."/>
            <person name="Martijn J."/>
            <person name="Lind A.E."/>
            <person name="van Eijk R."/>
            <person name="Schleper C."/>
            <person name="Guy L."/>
            <person name="Ettema T.J."/>
        </authorList>
    </citation>
    <scope>NUCLEOTIDE SEQUENCE</scope>
</reference>
<proteinExistence type="predicted"/>